<evidence type="ECO:0000256" key="3">
    <source>
        <dbReference type="ARBA" id="ARBA00022618"/>
    </source>
</evidence>
<dbReference type="GO" id="GO:0008360">
    <property type="term" value="P:regulation of cell shape"/>
    <property type="evidence" value="ECO:0007669"/>
    <property type="project" value="UniProtKB-KW"/>
</dbReference>
<dbReference type="FunFam" id="3.20.20.300:FF:000001">
    <property type="entry name" value="Beta-hexosaminidase"/>
    <property type="match status" value="1"/>
</dbReference>
<dbReference type="Pfam" id="PF00933">
    <property type="entry name" value="Glyco_hydro_3"/>
    <property type="match status" value="1"/>
</dbReference>
<dbReference type="InterPro" id="IPR022956">
    <property type="entry name" value="Beta_hexosaminidase_bac"/>
</dbReference>
<comment type="pathway">
    <text evidence="10 11">Cell wall biogenesis; peptidoglycan recycling.</text>
</comment>
<dbReference type="EC" id="3.2.1.52" evidence="11"/>
<evidence type="ECO:0000256" key="11">
    <source>
        <dbReference type="HAMAP-Rule" id="MF_00364"/>
    </source>
</evidence>
<feature type="active site" description="Proton donor/acceptor" evidence="11">
    <location>
        <position position="176"/>
    </location>
</feature>
<feature type="active site" description="Nucleophile" evidence="11">
    <location>
        <position position="247"/>
    </location>
</feature>
<keyword evidence="6 11" id="KW-0573">Peptidoglycan synthesis</keyword>
<comment type="function">
    <text evidence="11">Plays a role in peptidoglycan recycling by cleaving the terminal beta-1,4-linked N-acetylglucosamine (GlcNAc) from peptide-linked peptidoglycan fragments, giving rise to free GlcNAc, anhydro-N-acetylmuramic acid and anhydro-N-acetylmuramic acid-linked peptides.</text>
</comment>
<evidence type="ECO:0000256" key="5">
    <source>
        <dbReference type="ARBA" id="ARBA00022960"/>
    </source>
</evidence>
<evidence type="ECO:0000256" key="8">
    <source>
        <dbReference type="ARBA" id="ARBA00023306"/>
    </source>
</evidence>
<proteinExistence type="inferred from homology"/>
<evidence type="ECO:0000256" key="4">
    <source>
        <dbReference type="ARBA" id="ARBA00022801"/>
    </source>
</evidence>
<evidence type="ECO:0000256" key="7">
    <source>
        <dbReference type="ARBA" id="ARBA00023295"/>
    </source>
</evidence>
<feature type="binding site" evidence="11">
    <location>
        <position position="62"/>
    </location>
    <ligand>
        <name>substrate</name>
    </ligand>
</feature>
<dbReference type="InterPro" id="IPR036962">
    <property type="entry name" value="Glyco_hydro_3_N_sf"/>
</dbReference>
<sequence>MGPLLIDVPSTSLTNDDMALLKNPMVAGIILFSRNYQSPEQLTDLIKQIRSATSERLLISVDHEGGRVQRFKQGFTLIPPAQSFALLNDLEKAKSLAFDAGWLLAMELIAYDIDLSYAPVLDLGHDCLAIGSRSFHQDSYIAYQIASSMIDGMHSAGMKTTGKHFPGHGHVIADSHKETPIDYRSKELIENDMQIFAKLIAEKKLDAIMPAHVIYPEFNDKPASGSAFWLKTVLREKLHFDGVIFSDDLSMEGASVLGDHAERAKAALNAGCDLLLACNNRNGTLAILDALTRLNEKQPLLTDKAKLLLTNNKVNYADLIKSHDWQNRHQNLMKLNEKWEDYHASSHH</sequence>
<dbReference type="GO" id="GO:0009252">
    <property type="term" value="P:peptidoglycan biosynthetic process"/>
    <property type="evidence" value="ECO:0007669"/>
    <property type="project" value="UniProtKB-KW"/>
</dbReference>
<dbReference type="Gene3D" id="3.20.20.300">
    <property type="entry name" value="Glycoside hydrolase, family 3, N-terminal domain"/>
    <property type="match status" value="1"/>
</dbReference>
<dbReference type="OrthoDB" id="9786661at2"/>
<dbReference type="InterPro" id="IPR001764">
    <property type="entry name" value="Glyco_hydro_3_N"/>
</dbReference>
<comment type="similarity">
    <text evidence="11">Belongs to the glycosyl hydrolase 3 family. NagZ subfamily.</text>
</comment>
<evidence type="ECO:0000256" key="2">
    <source>
        <dbReference type="ARBA" id="ARBA00022490"/>
    </source>
</evidence>
<dbReference type="UniPathway" id="UPA00544"/>
<feature type="binding site" evidence="11">
    <location>
        <position position="133"/>
    </location>
    <ligand>
        <name>substrate</name>
    </ligand>
</feature>
<evidence type="ECO:0000259" key="12">
    <source>
        <dbReference type="Pfam" id="PF00933"/>
    </source>
</evidence>
<evidence type="ECO:0000256" key="1">
    <source>
        <dbReference type="ARBA" id="ARBA00001231"/>
    </source>
</evidence>
<feature type="site" description="Important for catalytic activity" evidence="11">
    <location>
        <position position="174"/>
    </location>
</feature>
<evidence type="ECO:0000313" key="14">
    <source>
        <dbReference type="Proteomes" id="UP000194968"/>
    </source>
</evidence>
<dbReference type="InterPro" id="IPR050226">
    <property type="entry name" value="NagZ_Beta-hexosaminidase"/>
</dbReference>
<feature type="domain" description="Glycoside hydrolase family 3 N-terminal" evidence="12">
    <location>
        <begin position="12"/>
        <end position="305"/>
    </location>
</feature>
<dbReference type="InterPro" id="IPR019800">
    <property type="entry name" value="Glyco_hydro_3_AS"/>
</dbReference>
<evidence type="ECO:0000256" key="6">
    <source>
        <dbReference type="ARBA" id="ARBA00022984"/>
    </source>
</evidence>
<comment type="caution">
    <text evidence="13">The sequence shown here is derived from an EMBL/GenBank/DDBJ whole genome shotgun (WGS) entry which is preliminary data.</text>
</comment>
<dbReference type="EMBL" id="NASK01000058">
    <property type="protein sequence ID" value="OTQ53488.1"/>
    <property type="molecule type" value="Genomic_DNA"/>
</dbReference>
<keyword evidence="4 11" id="KW-0378">Hydrolase</keyword>
<dbReference type="Proteomes" id="UP000194968">
    <property type="component" value="Unassembled WGS sequence"/>
</dbReference>
<feature type="binding site" evidence="11">
    <location>
        <begin position="163"/>
        <end position="164"/>
    </location>
    <ligand>
        <name>substrate</name>
    </ligand>
</feature>
<dbReference type="NCBIfam" id="NF003740">
    <property type="entry name" value="PRK05337.1"/>
    <property type="match status" value="1"/>
</dbReference>
<dbReference type="GO" id="GO:0051301">
    <property type="term" value="P:cell division"/>
    <property type="evidence" value="ECO:0007669"/>
    <property type="project" value="UniProtKB-KW"/>
</dbReference>
<keyword evidence="2 11" id="KW-0963">Cytoplasm</keyword>
<evidence type="ECO:0000256" key="9">
    <source>
        <dbReference type="ARBA" id="ARBA00023316"/>
    </source>
</evidence>
<dbReference type="HAMAP" id="MF_00364">
    <property type="entry name" value="NagZ"/>
    <property type="match status" value="1"/>
</dbReference>
<dbReference type="RefSeq" id="WP_086319899.1">
    <property type="nucleotide sequence ID" value="NZ_NASD01000007.1"/>
</dbReference>
<dbReference type="SUPFAM" id="SSF51445">
    <property type="entry name" value="(Trans)glycosidases"/>
    <property type="match status" value="1"/>
</dbReference>
<reference evidence="13 14" key="1">
    <citation type="submission" date="2017-03" db="EMBL/GenBank/DDBJ databases">
        <title>Comparative genomics of honeybee gut symbionts reveal geographically distinct and subgroup specific antibiotic resistance.</title>
        <authorList>
            <person name="Ludvigsen J."/>
            <person name="Porcellato D."/>
            <person name="Labee-Lund T.M."/>
            <person name="Amdam G.V."/>
            <person name="Rudi K."/>
        </authorList>
    </citation>
    <scope>NUCLEOTIDE SEQUENCE [LARGE SCALE GENOMIC DNA]</scope>
    <source>
        <strain evidence="13 14">A-4-12</strain>
    </source>
</reference>
<accession>A0A242NX58</accession>
<gene>
    <name evidence="11" type="primary">nagZ</name>
    <name evidence="13" type="ORF">B6D06_00885</name>
</gene>
<dbReference type="PANTHER" id="PTHR30480">
    <property type="entry name" value="BETA-HEXOSAMINIDASE-RELATED"/>
    <property type="match status" value="1"/>
</dbReference>
<feature type="binding site" evidence="11">
    <location>
        <position position="70"/>
    </location>
    <ligand>
        <name>substrate</name>
    </ligand>
</feature>
<keyword evidence="3 11" id="KW-0132">Cell division</keyword>
<evidence type="ECO:0000256" key="10">
    <source>
        <dbReference type="ARBA" id="ARBA00037880"/>
    </source>
</evidence>
<name>A0A242NX58_9GAMM</name>
<organism evidence="13 14">
    <name type="scientific">Gilliamella apis</name>
    <dbReference type="NCBI Taxonomy" id="1970738"/>
    <lineage>
        <taxon>Bacteria</taxon>
        <taxon>Pseudomonadati</taxon>
        <taxon>Pseudomonadota</taxon>
        <taxon>Gammaproteobacteria</taxon>
        <taxon>Orbales</taxon>
        <taxon>Orbaceae</taxon>
        <taxon>Gilliamella</taxon>
    </lineage>
</organism>
<dbReference type="InterPro" id="IPR017853">
    <property type="entry name" value="GH"/>
</dbReference>
<dbReference type="GO" id="GO:0005737">
    <property type="term" value="C:cytoplasm"/>
    <property type="evidence" value="ECO:0007669"/>
    <property type="project" value="UniProtKB-SubCell"/>
</dbReference>
<dbReference type="GO" id="GO:0005975">
    <property type="term" value="P:carbohydrate metabolic process"/>
    <property type="evidence" value="ECO:0007669"/>
    <property type="project" value="InterPro"/>
</dbReference>
<keyword evidence="9 11" id="KW-0961">Cell wall biogenesis/degradation</keyword>
<keyword evidence="7 11" id="KW-0326">Glycosidase</keyword>
<dbReference type="PROSITE" id="PS00775">
    <property type="entry name" value="GLYCOSYL_HYDROL_F3"/>
    <property type="match status" value="1"/>
</dbReference>
<dbReference type="PANTHER" id="PTHR30480:SF13">
    <property type="entry name" value="BETA-HEXOSAMINIDASE"/>
    <property type="match status" value="1"/>
</dbReference>
<comment type="catalytic activity">
    <reaction evidence="1 11">
        <text>Hydrolysis of terminal non-reducing N-acetyl-D-hexosamine residues in N-acetyl-beta-D-hexosaminides.</text>
        <dbReference type="EC" id="3.2.1.52"/>
    </reaction>
</comment>
<dbReference type="AlphaFoldDB" id="A0A242NX58"/>
<dbReference type="GO" id="GO:0004563">
    <property type="term" value="F:beta-N-acetylhexosaminidase activity"/>
    <property type="evidence" value="ECO:0007669"/>
    <property type="project" value="UniProtKB-UniRule"/>
</dbReference>
<protein>
    <recommendedName>
        <fullName evidence="11">Beta-hexosaminidase</fullName>
        <ecNumber evidence="11">3.2.1.52</ecNumber>
    </recommendedName>
    <alternativeName>
        <fullName evidence="11">Beta-N-acetylhexosaminidase</fullName>
    </alternativeName>
    <alternativeName>
        <fullName evidence="11">N-acetyl-beta-glucosaminidase</fullName>
    </alternativeName>
</protein>
<evidence type="ECO:0000313" key="13">
    <source>
        <dbReference type="EMBL" id="OTQ53488.1"/>
    </source>
</evidence>
<keyword evidence="5 11" id="KW-0133">Cell shape</keyword>
<comment type="subcellular location">
    <subcellularLocation>
        <location evidence="11">Cytoplasm</location>
    </subcellularLocation>
</comment>
<dbReference type="GO" id="GO:0071555">
    <property type="term" value="P:cell wall organization"/>
    <property type="evidence" value="ECO:0007669"/>
    <property type="project" value="UniProtKB-KW"/>
</dbReference>
<dbReference type="GO" id="GO:0009254">
    <property type="term" value="P:peptidoglycan turnover"/>
    <property type="evidence" value="ECO:0007669"/>
    <property type="project" value="UniProtKB-UniRule"/>
</dbReference>
<keyword evidence="8 11" id="KW-0131">Cell cycle</keyword>